<dbReference type="Pfam" id="PF13774">
    <property type="entry name" value="Longin"/>
    <property type="match status" value="1"/>
</dbReference>
<dbReference type="Gene3D" id="3.30.450.50">
    <property type="entry name" value="Longin domain"/>
    <property type="match status" value="1"/>
</dbReference>
<feature type="domain" description="Longin" evidence="11">
    <location>
        <begin position="14"/>
        <end position="118"/>
    </location>
</feature>
<evidence type="ECO:0000259" key="12">
    <source>
        <dbReference type="PROSITE" id="PS50892"/>
    </source>
</evidence>
<dbReference type="Proteomes" id="UP001255856">
    <property type="component" value="Unassembled WGS sequence"/>
</dbReference>
<dbReference type="SUPFAM" id="SSF58038">
    <property type="entry name" value="SNARE fusion complex"/>
    <property type="match status" value="1"/>
</dbReference>
<sequence>MGASGSDRGIVYSLVARGPVVLCDCSLVQGNSALVALSLLEKWQKNPENLASYVSDRHVFHVLTEDGLTYLCVASEDVSKRVAFAFLADVKDGFSRAHAPAARAAVAYELNTAFEPELRQRMTRFNSDPASADILTRIHGDVSELRDVMVDSIDKILDRGERLDVLVERTDGLASQAFAFKREARTAHRTFYWANVRLRVFVAIACLLGLYILVALICSPTFHCH</sequence>
<keyword evidence="5 10" id="KW-1133">Transmembrane helix</keyword>
<keyword evidence="14" id="KW-1185">Reference proteome</keyword>
<feature type="domain" description="V-SNARE coiled-coil homology" evidence="12">
    <location>
        <begin position="134"/>
        <end position="194"/>
    </location>
</feature>
<comment type="function">
    <text evidence="7">Involved in the targeting and/or fusion of transport vesicles to their target membrane.</text>
</comment>
<protein>
    <submittedName>
        <fullName evidence="13">Uncharacterized protein</fullName>
    </submittedName>
</protein>
<dbReference type="InterPro" id="IPR011012">
    <property type="entry name" value="Longin-like_dom_sf"/>
</dbReference>
<keyword evidence="6 10" id="KW-0472">Membrane</keyword>
<reference evidence="13" key="1">
    <citation type="submission" date="2021-01" db="EMBL/GenBank/DDBJ databases">
        <authorList>
            <person name="Eckstrom K.M.E."/>
        </authorList>
    </citation>
    <scope>NUCLEOTIDE SEQUENCE</scope>
    <source>
        <strain evidence="13">UVCC 0001</strain>
    </source>
</reference>
<dbReference type="InterPro" id="IPR051097">
    <property type="entry name" value="Synaptobrevin-like_transport"/>
</dbReference>
<evidence type="ECO:0000256" key="3">
    <source>
        <dbReference type="ARBA" id="ARBA00022692"/>
    </source>
</evidence>
<dbReference type="GO" id="GO:0015031">
    <property type="term" value="P:protein transport"/>
    <property type="evidence" value="ECO:0007669"/>
    <property type="project" value="UniProtKB-KW"/>
</dbReference>
<feature type="transmembrane region" description="Helical" evidence="10">
    <location>
        <begin position="198"/>
        <end position="222"/>
    </location>
</feature>
<evidence type="ECO:0000259" key="11">
    <source>
        <dbReference type="PROSITE" id="PS50859"/>
    </source>
</evidence>
<keyword evidence="2" id="KW-0813">Transport</keyword>
<dbReference type="PRINTS" id="PR00219">
    <property type="entry name" value="SYNAPTOBREVN"/>
</dbReference>
<comment type="caution">
    <text evidence="13">The sequence shown here is derived from an EMBL/GenBank/DDBJ whole genome shotgun (WGS) entry which is preliminary data.</text>
</comment>
<dbReference type="InterPro" id="IPR010908">
    <property type="entry name" value="Longin_dom"/>
</dbReference>
<gene>
    <name evidence="13" type="ORF">QBZ16_002740</name>
</gene>
<dbReference type="Gene3D" id="1.20.5.110">
    <property type="match status" value="1"/>
</dbReference>
<dbReference type="AlphaFoldDB" id="A0AAD9ML24"/>
<evidence type="ECO:0000256" key="2">
    <source>
        <dbReference type="ARBA" id="ARBA00022448"/>
    </source>
</evidence>
<name>A0AAD9ML24_PROWI</name>
<dbReference type="EMBL" id="JASFZW010000003">
    <property type="protein sequence ID" value="KAK2079050.1"/>
    <property type="molecule type" value="Genomic_DNA"/>
</dbReference>
<evidence type="ECO:0000256" key="4">
    <source>
        <dbReference type="ARBA" id="ARBA00022927"/>
    </source>
</evidence>
<evidence type="ECO:0000256" key="7">
    <source>
        <dbReference type="ARBA" id="ARBA00037493"/>
    </source>
</evidence>
<evidence type="ECO:0000256" key="10">
    <source>
        <dbReference type="SAM" id="Phobius"/>
    </source>
</evidence>
<dbReference type="CDD" id="cd15843">
    <property type="entry name" value="R-SNARE"/>
    <property type="match status" value="1"/>
</dbReference>
<evidence type="ECO:0000256" key="5">
    <source>
        <dbReference type="ARBA" id="ARBA00022989"/>
    </source>
</evidence>
<keyword evidence="3 10" id="KW-0812">Transmembrane</keyword>
<evidence type="ECO:0000256" key="6">
    <source>
        <dbReference type="ARBA" id="ARBA00023136"/>
    </source>
</evidence>
<dbReference type="InterPro" id="IPR001388">
    <property type="entry name" value="Synaptobrevin-like"/>
</dbReference>
<evidence type="ECO:0000256" key="1">
    <source>
        <dbReference type="ARBA" id="ARBA00008025"/>
    </source>
</evidence>
<dbReference type="PROSITE" id="PS50892">
    <property type="entry name" value="V_SNARE"/>
    <property type="match status" value="1"/>
</dbReference>
<dbReference type="FunFam" id="1.20.5.110:FF:000004">
    <property type="entry name" value="Vesicle-associated membrane protein 7"/>
    <property type="match status" value="1"/>
</dbReference>
<dbReference type="Pfam" id="PF00957">
    <property type="entry name" value="Synaptobrevin"/>
    <property type="match status" value="1"/>
</dbReference>
<evidence type="ECO:0000313" key="13">
    <source>
        <dbReference type="EMBL" id="KAK2079050.1"/>
    </source>
</evidence>
<dbReference type="SMART" id="SM01270">
    <property type="entry name" value="Longin"/>
    <property type="match status" value="1"/>
</dbReference>
<evidence type="ECO:0000256" key="8">
    <source>
        <dbReference type="ARBA" id="ARBA00046280"/>
    </source>
</evidence>
<proteinExistence type="inferred from homology"/>
<keyword evidence="4" id="KW-0653">Protein transport</keyword>
<dbReference type="InterPro" id="IPR042855">
    <property type="entry name" value="V_SNARE_CC"/>
</dbReference>
<dbReference type="SUPFAM" id="SSF64356">
    <property type="entry name" value="SNARE-like"/>
    <property type="match status" value="1"/>
</dbReference>
<dbReference type="GO" id="GO:0016192">
    <property type="term" value="P:vesicle-mediated transport"/>
    <property type="evidence" value="ECO:0007669"/>
    <property type="project" value="InterPro"/>
</dbReference>
<dbReference type="GO" id="GO:0016020">
    <property type="term" value="C:membrane"/>
    <property type="evidence" value="ECO:0007669"/>
    <property type="project" value="InterPro"/>
</dbReference>
<dbReference type="PANTHER" id="PTHR21136">
    <property type="entry name" value="SNARE PROTEINS"/>
    <property type="match status" value="1"/>
</dbReference>
<organism evidence="13 14">
    <name type="scientific">Prototheca wickerhamii</name>
    <dbReference type="NCBI Taxonomy" id="3111"/>
    <lineage>
        <taxon>Eukaryota</taxon>
        <taxon>Viridiplantae</taxon>
        <taxon>Chlorophyta</taxon>
        <taxon>core chlorophytes</taxon>
        <taxon>Trebouxiophyceae</taxon>
        <taxon>Chlorellales</taxon>
        <taxon>Chlorellaceae</taxon>
        <taxon>Prototheca</taxon>
    </lineage>
</organism>
<dbReference type="CDD" id="cd14824">
    <property type="entry name" value="Longin"/>
    <property type="match status" value="1"/>
</dbReference>
<keyword evidence="9" id="KW-0175">Coiled coil</keyword>
<dbReference type="PROSITE" id="PS50859">
    <property type="entry name" value="LONGIN"/>
    <property type="match status" value="1"/>
</dbReference>
<dbReference type="GO" id="GO:0012505">
    <property type="term" value="C:endomembrane system"/>
    <property type="evidence" value="ECO:0007669"/>
    <property type="project" value="UniProtKB-SubCell"/>
</dbReference>
<evidence type="ECO:0000256" key="9">
    <source>
        <dbReference type="PROSITE-ProRule" id="PRU00290"/>
    </source>
</evidence>
<dbReference type="PANTHER" id="PTHR21136:SF214">
    <property type="entry name" value="VESICLE-ASSOCIATED MEMBRANE PROTEIN 714"/>
    <property type="match status" value="1"/>
</dbReference>
<comment type="subcellular location">
    <subcellularLocation>
        <location evidence="8">Endomembrane system</location>
        <topology evidence="8">Single-pass type IV membrane protein</topology>
    </subcellularLocation>
</comment>
<accession>A0AAD9ML24</accession>
<dbReference type="FunFam" id="3.30.450.50:FF:000015">
    <property type="entry name" value="Synaptobrevin 2 isoform 1"/>
    <property type="match status" value="1"/>
</dbReference>
<evidence type="ECO:0000313" key="14">
    <source>
        <dbReference type="Proteomes" id="UP001255856"/>
    </source>
</evidence>
<comment type="similarity">
    <text evidence="1">Belongs to the synaptobrevin family.</text>
</comment>
<dbReference type="GO" id="GO:0005737">
    <property type="term" value="C:cytoplasm"/>
    <property type="evidence" value="ECO:0007669"/>
    <property type="project" value="UniProtKB-ARBA"/>
</dbReference>